<organism evidence="2 3">
    <name type="scientific">Pontixanthobacter luteolus</name>
    <dbReference type="NCBI Taxonomy" id="295089"/>
    <lineage>
        <taxon>Bacteria</taxon>
        <taxon>Pseudomonadati</taxon>
        <taxon>Pseudomonadota</taxon>
        <taxon>Alphaproteobacteria</taxon>
        <taxon>Sphingomonadales</taxon>
        <taxon>Erythrobacteraceae</taxon>
        <taxon>Pontixanthobacter</taxon>
    </lineage>
</organism>
<proteinExistence type="predicted"/>
<dbReference type="InterPro" id="IPR047111">
    <property type="entry name" value="YbaP-like"/>
</dbReference>
<name>A0A6I4V1G4_9SPHN</name>
<dbReference type="RefSeq" id="WP_160729886.1">
    <property type="nucleotide sequence ID" value="NZ_WTYP01000001.1"/>
</dbReference>
<dbReference type="Pfam" id="PF01963">
    <property type="entry name" value="TraB_PrgY_gumN"/>
    <property type="match status" value="1"/>
</dbReference>
<comment type="caution">
    <text evidence="2">The sequence shown here is derived from an EMBL/GenBank/DDBJ whole genome shotgun (WGS) entry which is preliminary data.</text>
</comment>
<dbReference type="CDD" id="cd14789">
    <property type="entry name" value="Tiki"/>
    <property type="match status" value="1"/>
</dbReference>
<evidence type="ECO:0000313" key="2">
    <source>
        <dbReference type="EMBL" id="MXP46680.1"/>
    </source>
</evidence>
<feature type="chain" id="PRO_5026014992" evidence="1">
    <location>
        <begin position="24"/>
        <end position="310"/>
    </location>
</feature>
<feature type="signal peptide" evidence="1">
    <location>
        <begin position="1"/>
        <end position="23"/>
    </location>
</feature>
<dbReference type="OrthoDB" id="9806326at2"/>
<gene>
    <name evidence="2" type="ORF">GRI43_04625</name>
</gene>
<evidence type="ECO:0000313" key="3">
    <source>
        <dbReference type="Proteomes" id="UP000471435"/>
    </source>
</evidence>
<dbReference type="EMBL" id="WTYP01000001">
    <property type="protein sequence ID" value="MXP46680.1"/>
    <property type="molecule type" value="Genomic_DNA"/>
</dbReference>
<keyword evidence="1" id="KW-0732">Signal</keyword>
<dbReference type="Proteomes" id="UP000471435">
    <property type="component" value="Unassembled WGS sequence"/>
</dbReference>
<dbReference type="AlphaFoldDB" id="A0A6I4V1G4"/>
<protein>
    <submittedName>
        <fullName evidence="2">TraB/GumN family protein</fullName>
    </submittedName>
</protein>
<dbReference type="InterPro" id="IPR002816">
    <property type="entry name" value="TraB/PrgY/GumN_fam"/>
</dbReference>
<evidence type="ECO:0000256" key="1">
    <source>
        <dbReference type="SAM" id="SignalP"/>
    </source>
</evidence>
<sequence length="310" mass="33766">MIRNFRLNCILPCLLGIALTAPGCTPTGDMGALPPADQAPNQVVAQAPALWRVADEDTTVYLFGTVHILPKGVDWFKDDIADALASSDALVTEIYVTEDEKPLVAKAFMTSGTLPAGENLRDMMSPDARLQYELALKKLSMPLSAFDRYEPWYAALNLSLIPLFQQGYTDRAGVESVIEAKAAGKKRIQLESYRYQAEMLDGLPFDSQLRYLASVAGDIDAIVPTLDQLVLEWASGDTEGIDALMNVDYGDDVLADALFASRNRKWAAWIDERLDTPGTVFVAVGAGHLAGDKSVQAVLAQRGIKTVRLQ</sequence>
<dbReference type="PANTHER" id="PTHR40590:SF1">
    <property type="entry name" value="CYTOPLASMIC PROTEIN"/>
    <property type="match status" value="1"/>
</dbReference>
<accession>A0A6I4V1G4</accession>
<keyword evidence="3" id="KW-1185">Reference proteome</keyword>
<reference evidence="2 3" key="1">
    <citation type="submission" date="2019-12" db="EMBL/GenBank/DDBJ databases">
        <title>Genomic-based taxomic classification of the family Erythrobacteraceae.</title>
        <authorList>
            <person name="Xu L."/>
        </authorList>
    </citation>
    <scope>NUCLEOTIDE SEQUENCE [LARGE SCALE GENOMIC DNA]</scope>
    <source>
        <strain evidence="2 3">SW-109</strain>
    </source>
</reference>
<dbReference type="PANTHER" id="PTHR40590">
    <property type="entry name" value="CYTOPLASMIC PROTEIN-RELATED"/>
    <property type="match status" value="1"/>
</dbReference>